<evidence type="ECO:0000259" key="7">
    <source>
        <dbReference type="Pfam" id="PF00588"/>
    </source>
</evidence>
<dbReference type="SUPFAM" id="SSF55315">
    <property type="entry name" value="L30e-like"/>
    <property type="match status" value="1"/>
</dbReference>
<dbReference type="Gene3D" id="3.30.1330.30">
    <property type="match status" value="1"/>
</dbReference>
<keyword evidence="3" id="KW-0808">Transferase</keyword>
<evidence type="ECO:0000313" key="10">
    <source>
        <dbReference type="Proteomes" id="UP000677054"/>
    </source>
</evidence>
<dbReference type="InterPro" id="IPR029064">
    <property type="entry name" value="Ribosomal_eL30-like_sf"/>
</dbReference>
<dbReference type="Gene3D" id="3.40.1280.10">
    <property type="match status" value="1"/>
</dbReference>
<evidence type="ECO:0000256" key="3">
    <source>
        <dbReference type="ARBA" id="ARBA00022679"/>
    </source>
</evidence>
<keyword evidence="10" id="KW-1185">Reference proteome</keyword>
<name>A0A7R8X360_9CRUS</name>
<accession>A0A7R8X360</accession>
<evidence type="ECO:0000256" key="1">
    <source>
        <dbReference type="ARBA" id="ARBA00004173"/>
    </source>
</evidence>
<dbReference type="Pfam" id="PF08032">
    <property type="entry name" value="SpoU_sub_bind"/>
    <property type="match status" value="1"/>
</dbReference>
<sequence length="259" mass="28844">MRVGQHMMMVMTSCRPQQRKKIQARINHPRQMPLPKIIGELIYGVHPVSLALERGQREIYCVYHKSHLQDSPILDRFHQKGIPIIQQTVENFRFLLGANTVHQNANYECPTHFLTFHYENKGCALSGTVSKASSGALEVMSLFREGPEGMLGILRCLKETHGWKVYATSIQKHSSVPLVDVENLEDLVSTPRLQPSLVIFGNERSGVTSAVTKEADACIAIRPGGLRRNRDGEPATSAMDSLNVSVAAGIILSRFRSCL</sequence>
<dbReference type="OrthoDB" id="270651at2759"/>
<reference evidence="9" key="1">
    <citation type="submission" date="2020-11" db="EMBL/GenBank/DDBJ databases">
        <authorList>
            <person name="Tran Van P."/>
        </authorList>
    </citation>
    <scope>NUCLEOTIDE SEQUENCE</scope>
</reference>
<keyword evidence="4" id="KW-0809">Transit peptide</keyword>
<evidence type="ECO:0000256" key="4">
    <source>
        <dbReference type="ARBA" id="ARBA00022946"/>
    </source>
</evidence>
<dbReference type="EMBL" id="CAJPEV010000187">
    <property type="protein sequence ID" value="CAG0882003.1"/>
    <property type="molecule type" value="Genomic_DNA"/>
</dbReference>
<evidence type="ECO:0000256" key="5">
    <source>
        <dbReference type="ARBA" id="ARBA00023128"/>
    </source>
</evidence>
<dbReference type="GO" id="GO:0005739">
    <property type="term" value="C:mitochondrion"/>
    <property type="evidence" value="ECO:0007669"/>
    <property type="project" value="UniProtKB-SubCell"/>
</dbReference>
<dbReference type="SUPFAM" id="SSF75217">
    <property type="entry name" value="alpha/beta knot"/>
    <property type="match status" value="1"/>
</dbReference>
<dbReference type="AlphaFoldDB" id="A0A7R8X360"/>
<dbReference type="InterPro" id="IPR013123">
    <property type="entry name" value="SpoU_subst-bd"/>
</dbReference>
<feature type="domain" description="tRNA/rRNA methyltransferase SpoU type" evidence="7">
    <location>
        <begin position="117"/>
        <end position="252"/>
    </location>
</feature>
<dbReference type="Proteomes" id="UP000677054">
    <property type="component" value="Unassembled WGS sequence"/>
</dbReference>
<feature type="domain" description="RNA 2-O ribose methyltransferase substrate binding" evidence="8">
    <location>
        <begin position="41"/>
        <end position="104"/>
    </location>
</feature>
<dbReference type="Pfam" id="PF00588">
    <property type="entry name" value="SpoU_methylase"/>
    <property type="match status" value="1"/>
</dbReference>
<gene>
    <name evidence="9" type="ORF">DSTB1V02_LOCUS1835</name>
</gene>
<dbReference type="InterPro" id="IPR029028">
    <property type="entry name" value="Alpha/beta_knot_MTases"/>
</dbReference>
<dbReference type="GO" id="GO:0003723">
    <property type="term" value="F:RNA binding"/>
    <property type="evidence" value="ECO:0007669"/>
    <property type="project" value="InterPro"/>
</dbReference>
<organism evidence="9">
    <name type="scientific">Darwinula stevensoni</name>
    <dbReference type="NCBI Taxonomy" id="69355"/>
    <lineage>
        <taxon>Eukaryota</taxon>
        <taxon>Metazoa</taxon>
        <taxon>Ecdysozoa</taxon>
        <taxon>Arthropoda</taxon>
        <taxon>Crustacea</taxon>
        <taxon>Oligostraca</taxon>
        <taxon>Ostracoda</taxon>
        <taxon>Podocopa</taxon>
        <taxon>Podocopida</taxon>
        <taxon>Darwinulocopina</taxon>
        <taxon>Darwinuloidea</taxon>
        <taxon>Darwinulidae</taxon>
        <taxon>Darwinula</taxon>
    </lineage>
</organism>
<evidence type="ECO:0000256" key="2">
    <source>
        <dbReference type="ARBA" id="ARBA00022603"/>
    </source>
</evidence>
<comment type="subcellular location">
    <subcellularLocation>
        <location evidence="1">Mitochondrion</location>
    </subcellularLocation>
</comment>
<proteinExistence type="predicted"/>
<evidence type="ECO:0000259" key="8">
    <source>
        <dbReference type="Pfam" id="PF08032"/>
    </source>
</evidence>
<dbReference type="GO" id="GO:0016435">
    <property type="term" value="F:rRNA (guanine) methyltransferase activity"/>
    <property type="evidence" value="ECO:0007669"/>
    <property type="project" value="TreeGrafter"/>
</dbReference>
<evidence type="ECO:0000313" key="9">
    <source>
        <dbReference type="EMBL" id="CAD7241857.1"/>
    </source>
</evidence>
<dbReference type="EMBL" id="LR899704">
    <property type="protein sequence ID" value="CAD7241857.1"/>
    <property type="molecule type" value="Genomic_DNA"/>
</dbReference>
<keyword evidence="2" id="KW-0489">Methyltransferase</keyword>
<keyword evidence="5" id="KW-0496">Mitochondrion</keyword>
<evidence type="ECO:0000256" key="6">
    <source>
        <dbReference type="ARBA" id="ARBA00034881"/>
    </source>
</evidence>
<dbReference type="PANTHER" id="PTHR46103:SF1">
    <property type="entry name" value="RRNA METHYLTRANSFERASE 1, MITOCHONDRIAL"/>
    <property type="match status" value="1"/>
</dbReference>
<dbReference type="PANTHER" id="PTHR46103">
    <property type="entry name" value="RRNA METHYLTRANSFERASE 1, MITOCHONDRIAL"/>
    <property type="match status" value="1"/>
</dbReference>
<protein>
    <recommendedName>
        <fullName evidence="6">rRNA methyltransferase 1, mitochondrial</fullName>
    </recommendedName>
</protein>
<dbReference type="InterPro" id="IPR029026">
    <property type="entry name" value="tRNA_m1G_MTases_N"/>
</dbReference>
<dbReference type="InterPro" id="IPR047182">
    <property type="entry name" value="MRM1"/>
</dbReference>
<dbReference type="InterPro" id="IPR001537">
    <property type="entry name" value="SpoU_MeTrfase"/>
</dbReference>